<dbReference type="InterPro" id="IPR008040">
    <property type="entry name" value="Hydant_A_N"/>
</dbReference>
<dbReference type="OrthoDB" id="3643at2759"/>
<dbReference type="GO" id="GO:0006749">
    <property type="term" value="P:glutathione metabolic process"/>
    <property type="evidence" value="ECO:0007669"/>
    <property type="project" value="TreeGrafter"/>
</dbReference>
<comment type="similarity">
    <text evidence="1">Belongs to the oxoprolinase family.</text>
</comment>
<feature type="domain" description="Hydantoinase/oxoprolinase N-terminal" evidence="4">
    <location>
        <begin position="6"/>
        <end position="187"/>
    </location>
</feature>
<dbReference type="Pfam" id="PF02538">
    <property type="entry name" value="Hydantoinase_B"/>
    <property type="match status" value="1"/>
</dbReference>
<evidence type="ECO:0000313" key="6">
    <source>
        <dbReference type="EMBL" id="KXS09711.1"/>
    </source>
</evidence>
<dbReference type="Pfam" id="PF01968">
    <property type="entry name" value="Hydantoinase_A"/>
    <property type="match status" value="1"/>
</dbReference>
<evidence type="ECO:0000256" key="1">
    <source>
        <dbReference type="ARBA" id="ARBA00010403"/>
    </source>
</evidence>
<dbReference type="Pfam" id="PF19278">
    <property type="entry name" value="Hydant_A_C"/>
    <property type="match status" value="1"/>
</dbReference>
<dbReference type="Proteomes" id="UP000070544">
    <property type="component" value="Unassembled WGS sequence"/>
</dbReference>
<name>A0A138ZZ04_GONPJ</name>
<dbReference type="Pfam" id="PF05378">
    <property type="entry name" value="Hydant_A_N"/>
    <property type="match status" value="1"/>
</dbReference>
<gene>
    <name evidence="6" type="ORF">M427DRAFT_49201</name>
</gene>
<feature type="domain" description="Hydantoinase B/oxoprolinase" evidence="3">
    <location>
        <begin position="706"/>
        <end position="1225"/>
    </location>
</feature>
<accession>A0A138ZZ04</accession>
<evidence type="ECO:0000259" key="5">
    <source>
        <dbReference type="Pfam" id="PF19278"/>
    </source>
</evidence>
<evidence type="ECO:0000259" key="4">
    <source>
        <dbReference type="Pfam" id="PF05378"/>
    </source>
</evidence>
<feature type="domain" description="Acetophenone carboxylase-like C-terminal" evidence="5">
    <location>
        <begin position="506"/>
        <end position="680"/>
    </location>
</feature>
<proteinExistence type="inferred from homology"/>
<dbReference type="OMA" id="WYRSDLT"/>
<organism evidence="6 7">
    <name type="scientific">Gonapodya prolifera (strain JEL478)</name>
    <name type="common">Monoblepharis prolifera</name>
    <dbReference type="NCBI Taxonomy" id="1344416"/>
    <lineage>
        <taxon>Eukaryota</taxon>
        <taxon>Fungi</taxon>
        <taxon>Fungi incertae sedis</taxon>
        <taxon>Chytridiomycota</taxon>
        <taxon>Chytridiomycota incertae sedis</taxon>
        <taxon>Monoblepharidomycetes</taxon>
        <taxon>Monoblepharidales</taxon>
        <taxon>Gonapodyaceae</taxon>
        <taxon>Gonapodya</taxon>
    </lineage>
</organism>
<dbReference type="GO" id="GO:0017168">
    <property type="term" value="F:5-oxoprolinase (ATP-hydrolyzing) activity"/>
    <property type="evidence" value="ECO:0007669"/>
    <property type="project" value="TreeGrafter"/>
</dbReference>
<protein>
    <recommendedName>
        <fullName evidence="8">5-oxoprolinase</fullName>
    </recommendedName>
</protein>
<evidence type="ECO:0008006" key="8">
    <source>
        <dbReference type="Google" id="ProtNLM"/>
    </source>
</evidence>
<reference evidence="6 7" key="1">
    <citation type="journal article" date="2015" name="Genome Biol. Evol.">
        <title>Phylogenomic analyses indicate that early fungi evolved digesting cell walls of algal ancestors of land plants.</title>
        <authorList>
            <person name="Chang Y."/>
            <person name="Wang S."/>
            <person name="Sekimoto S."/>
            <person name="Aerts A.L."/>
            <person name="Choi C."/>
            <person name="Clum A."/>
            <person name="LaButti K.M."/>
            <person name="Lindquist E.A."/>
            <person name="Yee Ngan C."/>
            <person name="Ohm R.A."/>
            <person name="Salamov A.A."/>
            <person name="Grigoriev I.V."/>
            <person name="Spatafora J.W."/>
            <person name="Berbee M.L."/>
        </authorList>
    </citation>
    <scope>NUCLEOTIDE SEQUENCE [LARGE SCALE GENOMIC DNA]</scope>
    <source>
        <strain evidence="6 7">JEL478</strain>
    </source>
</reference>
<feature type="domain" description="Hydantoinase A/oxoprolinase" evidence="2">
    <location>
        <begin position="208"/>
        <end position="493"/>
    </location>
</feature>
<evidence type="ECO:0000313" key="7">
    <source>
        <dbReference type="Proteomes" id="UP000070544"/>
    </source>
</evidence>
<dbReference type="EMBL" id="KQ965852">
    <property type="protein sequence ID" value="KXS09711.1"/>
    <property type="molecule type" value="Genomic_DNA"/>
</dbReference>
<dbReference type="InterPro" id="IPR049517">
    <property type="entry name" value="ACX-like_C"/>
</dbReference>
<dbReference type="PANTHER" id="PTHR11365:SF23">
    <property type="entry name" value="HYPOTHETICAL 5-OXOPROLINASE (EUROFUNG)-RELATED"/>
    <property type="match status" value="1"/>
</dbReference>
<dbReference type="PANTHER" id="PTHR11365">
    <property type="entry name" value="5-OXOPROLINASE RELATED"/>
    <property type="match status" value="1"/>
</dbReference>
<evidence type="ECO:0000259" key="2">
    <source>
        <dbReference type="Pfam" id="PF01968"/>
    </source>
</evidence>
<dbReference type="InterPro" id="IPR002821">
    <property type="entry name" value="Hydantoinase_A"/>
</dbReference>
<evidence type="ECO:0000259" key="3">
    <source>
        <dbReference type="Pfam" id="PF02538"/>
    </source>
</evidence>
<sequence>MSEIYRLGVDVGGTFTDLLLVEQQSGSTWRAKTPSTPKDQSVGVLNGVTEILSKIPNGANVVLHAVNHGTTIATNAILEQKGAKVALIVTEGFQHVLQLRRSNIPGGLAGWIVWPKPEPFAPLEITIQAPGRIATDGSIVTEFDKKVLVERLQPLIDEKPDAITVSLLNSFANPAHEQAVLEVLAEVLPDTPVSLSSEVLPELMEYERTMTTVANSYVKPQVAMYLNNLQKSLEGKTKNLRILRSDGGLSSVALASKFPVTLALSGPAGGVTGVVSVVANETKFKNLITLDMGGTSTDVALIQNGIPRIRRETEIGDLTVKSPSLDVRTVGAGGGSLASVPDITKALRVGPQSAGAVPGPAAYGKGGTQATVTDANVVLGCLPEYLLGGTFKLDIEASKRAVQKVADDLGIGLYEAAEGIIRIANETMYGALRLVSVEQGFDPRDFSLVAFGGAGPLHANALGKLLGSFPVIVPPSPGVLCAWGDATTLLRHEVTATVIKIVSKTSVEELLAAFDSLIAKAADAMTKEQGVPLDKQVYQYQADLRYAGQAITIPVDVDPSKLKSRAGMDYIKEQFEAAHEQLFTYRIPNDAEIMNLRVVVEEIRPPISVKKLEKATSPTPPKSAAASTTTLVSEGVQHKECPIWDRTQLLFGHEVMGPCVITEMDSNTVILPGYKAEIDHVGNILIYELAKTESAEKVGKAIAEVDRMAVDIIESALRNARNEMDTLMTRASMSPGIREQQDEFNVIAEPSGKMIAGQFGSFISDFIERWTDTVEEGDIFITNDPYSVGGAISHLADWLILMPIHVSGKLIAWTANFGHMTDCGGSTPGSLPCTATSIYQEGIQIPITKLASGGVMNKALLDVIYRNIRIPEWNRADLSALIAACTLAGRRMTELYKRFGDKTYFAAIEELLNRNKKAIQNIIDQVIPESPVYMEDWIDDDGTGVGPWKVACTMSKTKGKLKFDFTGTYPQSASSINFYLSEAMFKMFIGIYLITVFDPGNVANDGFHELVETYIPEGSILKPIRPAALSCRTHLLGRVLDIINGLLGQKAPEFMNAGGFSDSPHFYYSGWRQDGTWFQLYQIAFGGIPGRPIGDGMDGHSLWPGMRSVPVEYLELYFPLRIESYNTVADTGGPGFHRGGNALSCVYRFLETGTISIHDDRWLSKPWGVVGGEPASRSKKILRRYSVDPVNPPVVYLGSKTDNVQVEPNDVLEFITWGGGGWGDPLTREPDLVALEVRRGLISKEGAKRYGVVLTEDLAVDAAATTTFRAELAPKLKKPEGEVFHRGGTIQELAAKALEETGVKPPQHPGTTRMRGPHVNLPYVKVRFF</sequence>
<dbReference type="STRING" id="1344416.A0A138ZZ04"/>
<dbReference type="InterPro" id="IPR045079">
    <property type="entry name" value="Oxoprolinase-like"/>
</dbReference>
<keyword evidence="7" id="KW-1185">Reference proteome</keyword>
<dbReference type="InterPro" id="IPR003692">
    <property type="entry name" value="Hydantoinase_B"/>
</dbReference>
<dbReference type="GO" id="GO:0005829">
    <property type="term" value="C:cytosol"/>
    <property type="evidence" value="ECO:0007669"/>
    <property type="project" value="TreeGrafter"/>
</dbReference>